<comment type="caution">
    <text evidence="3">The sequence shown here is derived from an EMBL/GenBank/DDBJ whole genome shotgun (WGS) entry which is preliminary data.</text>
</comment>
<dbReference type="Pfam" id="PF24924">
    <property type="entry name" value="DUF7745"/>
    <property type="match status" value="1"/>
</dbReference>
<organism evidence="3 4">
    <name type="scientific">Punica granatum</name>
    <name type="common">Pomegranate</name>
    <dbReference type="NCBI Taxonomy" id="22663"/>
    <lineage>
        <taxon>Eukaryota</taxon>
        <taxon>Viridiplantae</taxon>
        <taxon>Streptophyta</taxon>
        <taxon>Embryophyta</taxon>
        <taxon>Tracheophyta</taxon>
        <taxon>Spermatophyta</taxon>
        <taxon>Magnoliopsida</taxon>
        <taxon>eudicotyledons</taxon>
        <taxon>Gunneridae</taxon>
        <taxon>Pentapetalae</taxon>
        <taxon>rosids</taxon>
        <taxon>malvids</taxon>
        <taxon>Myrtales</taxon>
        <taxon>Lythraceae</taxon>
        <taxon>Punica</taxon>
    </lineage>
</organism>
<dbReference type="Proteomes" id="UP000233551">
    <property type="component" value="Unassembled WGS sequence"/>
</dbReference>
<feature type="domain" description="DUF7745" evidence="2">
    <location>
        <begin position="16"/>
        <end position="178"/>
    </location>
</feature>
<accession>A0A2I0K6V1</accession>
<evidence type="ECO:0000313" key="3">
    <source>
        <dbReference type="EMBL" id="PKI64279.1"/>
    </source>
</evidence>
<protein>
    <recommendedName>
        <fullName evidence="2">DUF7745 domain-containing protein</fullName>
    </recommendedName>
</protein>
<dbReference type="PANTHER" id="PTHR48200">
    <property type="entry name" value="PROTEIN, PUTATIVE-RELATED"/>
    <property type="match status" value="1"/>
</dbReference>
<name>A0A2I0K6V1_PUNGR</name>
<dbReference type="PANTHER" id="PTHR48200:SF1">
    <property type="entry name" value="AMINOTRANSFERASE-LIKE PLANT MOBILE DOMAIN-CONTAINING PROTEIN"/>
    <property type="match status" value="1"/>
</dbReference>
<proteinExistence type="predicted"/>
<evidence type="ECO:0000259" key="2">
    <source>
        <dbReference type="Pfam" id="PF24924"/>
    </source>
</evidence>
<gene>
    <name evidence="3" type="ORF">CRG98_015319</name>
</gene>
<dbReference type="InterPro" id="IPR056647">
    <property type="entry name" value="DUF7745"/>
</dbReference>
<reference evidence="3 4" key="1">
    <citation type="submission" date="2017-11" db="EMBL/GenBank/DDBJ databases">
        <title>De-novo sequencing of pomegranate (Punica granatum L.) genome.</title>
        <authorList>
            <person name="Akparov Z."/>
            <person name="Amiraslanov A."/>
            <person name="Hajiyeva S."/>
            <person name="Abbasov M."/>
            <person name="Kaur K."/>
            <person name="Hamwieh A."/>
            <person name="Solovyev V."/>
            <person name="Salamov A."/>
            <person name="Braich B."/>
            <person name="Kosarev P."/>
            <person name="Mahmoud A."/>
            <person name="Hajiyev E."/>
            <person name="Babayeva S."/>
            <person name="Izzatullayeva V."/>
            <person name="Mammadov A."/>
            <person name="Mammadov A."/>
            <person name="Sharifova S."/>
            <person name="Ojaghi J."/>
            <person name="Eynullazada K."/>
            <person name="Bayramov B."/>
            <person name="Abdulazimova A."/>
            <person name="Shahmuradov I."/>
        </authorList>
    </citation>
    <scope>NUCLEOTIDE SEQUENCE [LARGE SCALE GENOMIC DNA]</scope>
    <source>
        <strain evidence="4">cv. AG2017</strain>
        <tissue evidence="3">Leaf</tissue>
    </source>
</reference>
<feature type="region of interest" description="Disordered" evidence="1">
    <location>
        <begin position="252"/>
        <end position="280"/>
    </location>
</feature>
<feature type="region of interest" description="Disordered" evidence="1">
    <location>
        <begin position="459"/>
        <end position="487"/>
    </location>
</feature>
<keyword evidence="4" id="KW-1185">Reference proteome</keyword>
<evidence type="ECO:0000313" key="4">
    <source>
        <dbReference type="Proteomes" id="UP000233551"/>
    </source>
</evidence>
<dbReference type="AlphaFoldDB" id="A0A2I0K6V1"/>
<sequence length="487" mass="53527">MPTTQGIFVPNPFATIRVFGTLLFPYSPNLVDGAIAQVVLQAVGGHSCVEALLAETVRSLDYVREVRRGRIRGSPHLLQIWLLAHIRPFGSSHPFSYIPDERSLIKRLAPVIPPPEHSFSEWRRFWRELNPARFLWVARWNPGGPMITGCPGIVGVPLLSHLGSTFIFPGRVIRQLGGLQDIPVEADRLPFSIQWADSTSTAPDRFLQIREIHRQRDASTIPRLYFPEHPTDEERAFSATSAYVARFYPQGSTPPQRSLAALTPRATSTPTPKAESSTQAAMREELRAIREERDRLRCELVDSRAEVADYRELQTELTRARARVAHLDREMARAPPAHLPPLTSSGALHAQTSQTPFASEDQARIAALEGKPISAAAGPHGCPSSTGDLPILEARPVHASARFHTSPSYGLHSTSTDGFPGVQCTCSDSSSSRGASSLSVSTASRRPFLLGTAPYKHHLPRTRHADPCGPVRLTDALLPRGRRPTGV</sequence>
<evidence type="ECO:0000256" key="1">
    <source>
        <dbReference type="SAM" id="MobiDB-lite"/>
    </source>
</evidence>
<dbReference type="EMBL" id="PGOL01000839">
    <property type="protein sequence ID" value="PKI64279.1"/>
    <property type="molecule type" value="Genomic_DNA"/>
</dbReference>
<feature type="compositionally biased region" description="Polar residues" evidence="1">
    <location>
        <begin position="265"/>
        <end position="280"/>
    </location>
</feature>